<feature type="signal peptide" evidence="1">
    <location>
        <begin position="1"/>
        <end position="25"/>
    </location>
</feature>
<dbReference type="RefSeq" id="WP_161098216.1">
    <property type="nucleotide sequence ID" value="NZ_WWCW01000069.1"/>
</dbReference>
<evidence type="ECO:0000256" key="1">
    <source>
        <dbReference type="SAM" id="SignalP"/>
    </source>
</evidence>
<accession>A0A845G5Z4</accession>
<dbReference type="PROSITE" id="PS51257">
    <property type="entry name" value="PROKAR_LIPOPROTEIN"/>
    <property type="match status" value="1"/>
</dbReference>
<dbReference type="Proteomes" id="UP000470302">
    <property type="component" value="Unassembled WGS sequence"/>
</dbReference>
<proteinExistence type="predicted"/>
<name>A0A845G5Z4_9BURK</name>
<feature type="chain" id="PRO_5032817038" evidence="1">
    <location>
        <begin position="26"/>
        <end position="237"/>
    </location>
</feature>
<evidence type="ECO:0000313" key="2">
    <source>
        <dbReference type="EMBL" id="MYM89271.1"/>
    </source>
</evidence>
<evidence type="ECO:0000313" key="3">
    <source>
        <dbReference type="Proteomes" id="UP000470302"/>
    </source>
</evidence>
<sequence length="237" mass="25558">MPRISILLGLAAASCLALSSPALYAQTAQAAQLSASPQSQRDGAASAVRRDFAQFVQYQVQNHAGSAPQGFPLEVADVQDLRDARIAYGFPVYTVDPGDLLAGRREMKSMTRPTGIWRFVITLHDQPIGLATVEQVNGKWETVAYGASVMAKDLDAAMGAYANAERSNVRVLRIYQAQSDFLEVSSTQNGAVRFAPLHSARQSLLLQRKGAGDGLLDASDLLEPLRVAVKKNLDSTR</sequence>
<comment type="caution">
    <text evidence="2">The sequence shown here is derived from an EMBL/GenBank/DDBJ whole genome shotgun (WGS) entry which is preliminary data.</text>
</comment>
<reference evidence="2 3" key="1">
    <citation type="submission" date="2020-01" db="EMBL/GenBank/DDBJ databases">
        <title>Novel species isolated from a subtropical stream in China.</title>
        <authorList>
            <person name="Lu H."/>
        </authorList>
    </citation>
    <scope>NUCLEOTIDE SEQUENCE [LARGE SCALE GENOMIC DNA]</scope>
    <source>
        <strain evidence="2 3">FT82W</strain>
    </source>
</reference>
<organism evidence="2 3">
    <name type="scientific">Duganella vulcania</name>
    <dbReference type="NCBI Taxonomy" id="2692166"/>
    <lineage>
        <taxon>Bacteria</taxon>
        <taxon>Pseudomonadati</taxon>
        <taxon>Pseudomonadota</taxon>
        <taxon>Betaproteobacteria</taxon>
        <taxon>Burkholderiales</taxon>
        <taxon>Oxalobacteraceae</taxon>
        <taxon>Telluria group</taxon>
        <taxon>Duganella</taxon>
    </lineage>
</organism>
<gene>
    <name evidence="2" type="ORF">GTP91_19095</name>
</gene>
<protein>
    <submittedName>
        <fullName evidence="2">Uncharacterized protein</fullName>
    </submittedName>
</protein>
<keyword evidence="1" id="KW-0732">Signal</keyword>
<dbReference type="EMBL" id="WWCW01000069">
    <property type="protein sequence ID" value="MYM89271.1"/>
    <property type="molecule type" value="Genomic_DNA"/>
</dbReference>
<dbReference type="AlphaFoldDB" id="A0A845G5Z4"/>